<dbReference type="AlphaFoldDB" id="A0A1M4V496"/>
<dbReference type="InterPro" id="IPR046357">
    <property type="entry name" value="PPIase_dom_sf"/>
</dbReference>
<sequence length="323" mass="35068">MRFSSQLFSVVAIGLAVSACNSVDYKKTKGGMPYQLFSSEKGDSVKPGSIIKIAFNQKIKDSTMYPPAGQPATPVYFQVTPDSQPYDISEVLTHLKEGDSVYAVQLIDTFMARIAKNPQSQPLPPQFKKGDKIVTTLKVMKVFQSPQEAQADEAQERMNAFKNDNKIQQQLTADQKKIQDYLTQNGIQAQKVGLGTFVQVLTPGAEPKVTDGKYVSLKYKGQTFAGTVFDTNMDNSFNHTDPLGFVVGGSPMIKGFEEGIKGLGKGAKARLYIPSPLAYGAQSPSPDIKANENLIFDIEVLDVTNQAPTANMQPSPNNGGAGR</sequence>
<dbReference type="STRING" id="1302690.BUE76_13045"/>
<dbReference type="InterPro" id="IPR001179">
    <property type="entry name" value="PPIase_FKBP_dom"/>
</dbReference>
<dbReference type="SUPFAM" id="SSF54534">
    <property type="entry name" value="FKBP-like"/>
    <property type="match status" value="1"/>
</dbReference>
<comment type="similarity">
    <text evidence="2">Belongs to the FKBP-type PPIase family.</text>
</comment>
<name>A0A1M4V496_9BACT</name>
<dbReference type="OrthoDB" id="9814548at2"/>
<evidence type="ECO:0000256" key="6">
    <source>
        <dbReference type="PROSITE-ProRule" id="PRU00277"/>
    </source>
</evidence>
<dbReference type="GO" id="GO:0003755">
    <property type="term" value="F:peptidyl-prolyl cis-trans isomerase activity"/>
    <property type="evidence" value="ECO:0007669"/>
    <property type="project" value="UniProtKB-KW"/>
</dbReference>
<organism evidence="8 9">
    <name type="scientific">Cnuella takakiae</name>
    <dbReference type="NCBI Taxonomy" id="1302690"/>
    <lineage>
        <taxon>Bacteria</taxon>
        <taxon>Pseudomonadati</taxon>
        <taxon>Bacteroidota</taxon>
        <taxon>Chitinophagia</taxon>
        <taxon>Chitinophagales</taxon>
        <taxon>Chitinophagaceae</taxon>
        <taxon>Cnuella</taxon>
    </lineage>
</organism>
<proteinExistence type="inferred from homology"/>
<dbReference type="PROSITE" id="PS50059">
    <property type="entry name" value="FKBP_PPIASE"/>
    <property type="match status" value="1"/>
</dbReference>
<evidence type="ECO:0000313" key="9">
    <source>
        <dbReference type="Proteomes" id="UP000184368"/>
    </source>
</evidence>
<evidence type="ECO:0000256" key="2">
    <source>
        <dbReference type="ARBA" id="ARBA00006577"/>
    </source>
</evidence>
<comment type="catalytic activity">
    <reaction evidence="1 6">
        <text>[protein]-peptidylproline (omega=180) = [protein]-peptidylproline (omega=0)</text>
        <dbReference type="Rhea" id="RHEA:16237"/>
        <dbReference type="Rhea" id="RHEA-COMP:10747"/>
        <dbReference type="Rhea" id="RHEA-COMP:10748"/>
        <dbReference type="ChEBI" id="CHEBI:83833"/>
        <dbReference type="ChEBI" id="CHEBI:83834"/>
        <dbReference type="EC" id="5.2.1.8"/>
    </reaction>
</comment>
<keyword evidence="5 6" id="KW-0413">Isomerase</keyword>
<protein>
    <recommendedName>
        <fullName evidence="3 6">peptidylprolyl isomerase</fullName>
        <ecNumber evidence="3 6">5.2.1.8</ecNumber>
    </recommendedName>
</protein>
<dbReference type="RefSeq" id="WP_073039746.1">
    <property type="nucleotide sequence ID" value="NZ_FQUO01000002.1"/>
</dbReference>
<dbReference type="PANTHER" id="PTHR43811">
    <property type="entry name" value="FKBP-TYPE PEPTIDYL-PROLYL CIS-TRANS ISOMERASE FKPA"/>
    <property type="match status" value="1"/>
</dbReference>
<dbReference type="EC" id="5.2.1.8" evidence="3 6"/>
<dbReference type="Proteomes" id="UP000184368">
    <property type="component" value="Unassembled WGS sequence"/>
</dbReference>
<feature type="domain" description="PPIase FKBP-type" evidence="7">
    <location>
        <begin position="212"/>
        <end position="304"/>
    </location>
</feature>
<evidence type="ECO:0000313" key="8">
    <source>
        <dbReference type="EMBL" id="SHE63806.1"/>
    </source>
</evidence>
<dbReference type="Gene3D" id="3.10.50.40">
    <property type="match status" value="1"/>
</dbReference>
<dbReference type="PROSITE" id="PS51257">
    <property type="entry name" value="PROKAR_LIPOPROTEIN"/>
    <property type="match status" value="1"/>
</dbReference>
<evidence type="ECO:0000259" key="7">
    <source>
        <dbReference type="PROSITE" id="PS50059"/>
    </source>
</evidence>
<evidence type="ECO:0000256" key="4">
    <source>
        <dbReference type="ARBA" id="ARBA00023110"/>
    </source>
</evidence>
<keyword evidence="4 6" id="KW-0697">Rotamase</keyword>
<evidence type="ECO:0000256" key="5">
    <source>
        <dbReference type="ARBA" id="ARBA00023235"/>
    </source>
</evidence>
<reference evidence="8 9" key="1">
    <citation type="submission" date="2016-11" db="EMBL/GenBank/DDBJ databases">
        <authorList>
            <person name="Jaros S."/>
            <person name="Januszkiewicz K."/>
            <person name="Wedrychowicz H."/>
        </authorList>
    </citation>
    <scope>NUCLEOTIDE SEQUENCE [LARGE SCALE GENOMIC DNA]</scope>
    <source>
        <strain evidence="8 9">DSM 26897</strain>
    </source>
</reference>
<dbReference type="EMBL" id="FQUO01000002">
    <property type="protein sequence ID" value="SHE63806.1"/>
    <property type="molecule type" value="Genomic_DNA"/>
</dbReference>
<dbReference type="PANTHER" id="PTHR43811:SF19">
    <property type="entry name" value="39 KDA FK506-BINDING NUCLEAR PROTEIN"/>
    <property type="match status" value="1"/>
</dbReference>
<evidence type="ECO:0000256" key="1">
    <source>
        <dbReference type="ARBA" id="ARBA00000971"/>
    </source>
</evidence>
<evidence type="ECO:0000256" key="3">
    <source>
        <dbReference type="ARBA" id="ARBA00013194"/>
    </source>
</evidence>
<accession>A0A1M4V496</accession>
<keyword evidence="9" id="KW-1185">Reference proteome</keyword>
<gene>
    <name evidence="8" type="ORF">SAMN05444008_102131</name>
</gene>
<dbReference type="Pfam" id="PF00254">
    <property type="entry name" value="FKBP_C"/>
    <property type="match status" value="1"/>
</dbReference>